<feature type="transmembrane region" description="Helical" evidence="1">
    <location>
        <begin position="43"/>
        <end position="65"/>
    </location>
</feature>
<dbReference type="RefSeq" id="WP_045280508.1">
    <property type="nucleotide sequence ID" value="NZ_JYIW01000026.1"/>
</dbReference>
<dbReference type="AlphaFoldDB" id="A0A0F0L6A6"/>
<feature type="transmembrane region" description="Helical" evidence="1">
    <location>
        <begin position="232"/>
        <end position="253"/>
    </location>
</feature>
<proteinExistence type="predicted"/>
<feature type="transmembrane region" description="Helical" evidence="1">
    <location>
        <begin position="71"/>
        <end position="91"/>
    </location>
</feature>
<organism evidence="2 3">
    <name type="scientific">Microbacterium oxydans</name>
    <dbReference type="NCBI Taxonomy" id="82380"/>
    <lineage>
        <taxon>Bacteria</taxon>
        <taxon>Bacillati</taxon>
        <taxon>Actinomycetota</taxon>
        <taxon>Actinomycetes</taxon>
        <taxon>Micrococcales</taxon>
        <taxon>Microbacteriaceae</taxon>
        <taxon>Microbacterium</taxon>
    </lineage>
</organism>
<reference evidence="2 3" key="1">
    <citation type="submission" date="2015-02" db="EMBL/GenBank/DDBJ databases">
        <title>Draft genome sequences of ten Microbacterium spp. with emphasis on heavy metal contaminated environments.</title>
        <authorList>
            <person name="Corretto E."/>
        </authorList>
    </citation>
    <scope>NUCLEOTIDE SEQUENCE [LARGE SCALE GENOMIC DNA]</scope>
    <source>
        <strain evidence="2 3">BEL4b</strain>
    </source>
</reference>
<keyword evidence="1" id="KW-0472">Membrane</keyword>
<protein>
    <submittedName>
        <fullName evidence="2">Uncharacterized protein</fullName>
    </submittedName>
</protein>
<dbReference type="PATRIC" id="fig|82380.11.peg.3314"/>
<sequence>MEQHPVPGHEALVPPDADIARRYLDEAQAVTERRDRAVDRRALAWLQIANAVIGAVFITAFAWILRDAAPFMPQVVLFAFLVWSQLASGMAQRNGMQWRMSSARWPIIVSGAVLLGVALVFFWLAIWDERLPPITMLIPGTLMLVGLGGYGVFQLVRASHDPRPSRPGRSPLSRGIRWGTIVVGIALGALILLAGAPEGVVTSTLLLLMMLLLLVWILAARSQIGLPVIGAAWRWPHVLTFALAATALLALLVVRTTGTDAGMPVTASIGAAVVGMFSAVSFVHGRDPRD</sequence>
<keyword evidence="1" id="KW-1133">Transmembrane helix</keyword>
<name>A0A0F0L6A6_9MICO</name>
<feature type="transmembrane region" description="Helical" evidence="1">
    <location>
        <begin position="200"/>
        <end position="220"/>
    </location>
</feature>
<accession>A0A0F0L6A6</accession>
<evidence type="ECO:0000313" key="3">
    <source>
        <dbReference type="Proteomes" id="UP000033640"/>
    </source>
</evidence>
<feature type="transmembrane region" description="Helical" evidence="1">
    <location>
        <begin position="103"/>
        <end position="124"/>
    </location>
</feature>
<feature type="transmembrane region" description="Helical" evidence="1">
    <location>
        <begin position="176"/>
        <end position="194"/>
    </location>
</feature>
<dbReference type="OrthoDB" id="5083357at2"/>
<dbReference type="EMBL" id="JYIW01000026">
    <property type="protein sequence ID" value="KJL28214.1"/>
    <property type="molecule type" value="Genomic_DNA"/>
</dbReference>
<feature type="transmembrane region" description="Helical" evidence="1">
    <location>
        <begin position="136"/>
        <end position="156"/>
    </location>
</feature>
<dbReference type="Proteomes" id="UP000033640">
    <property type="component" value="Unassembled WGS sequence"/>
</dbReference>
<keyword evidence="1" id="KW-0812">Transmembrane</keyword>
<gene>
    <name evidence="2" type="ORF">RS83_03284</name>
</gene>
<evidence type="ECO:0000256" key="1">
    <source>
        <dbReference type="SAM" id="Phobius"/>
    </source>
</evidence>
<evidence type="ECO:0000313" key="2">
    <source>
        <dbReference type="EMBL" id="KJL28214.1"/>
    </source>
</evidence>
<feature type="transmembrane region" description="Helical" evidence="1">
    <location>
        <begin position="265"/>
        <end position="283"/>
    </location>
</feature>
<comment type="caution">
    <text evidence="2">The sequence shown here is derived from an EMBL/GenBank/DDBJ whole genome shotgun (WGS) entry which is preliminary data.</text>
</comment>